<evidence type="ECO:0000313" key="13">
    <source>
        <dbReference type="EMBL" id="SDP14786.1"/>
    </source>
</evidence>
<dbReference type="Gene3D" id="3.40.710.10">
    <property type="entry name" value="DD-peptidase/beta-lactamase superfamily"/>
    <property type="match status" value="1"/>
</dbReference>
<keyword evidence="14" id="KW-1185">Reference proteome</keyword>
<dbReference type="InterPro" id="IPR001967">
    <property type="entry name" value="Peptidase_S11_N"/>
</dbReference>
<dbReference type="GO" id="GO:0008360">
    <property type="term" value="P:regulation of cell shape"/>
    <property type="evidence" value="ECO:0007669"/>
    <property type="project" value="UniProtKB-KW"/>
</dbReference>
<accession>A0A1H0QDM5</accession>
<evidence type="ECO:0000256" key="9">
    <source>
        <dbReference type="RuleBase" id="RU004016"/>
    </source>
</evidence>
<dbReference type="PRINTS" id="PR00725">
    <property type="entry name" value="DADACBPTASE1"/>
</dbReference>
<dbReference type="GO" id="GO:0009252">
    <property type="term" value="P:peptidoglycan biosynthetic process"/>
    <property type="evidence" value="ECO:0007669"/>
    <property type="project" value="UniProtKB-KW"/>
</dbReference>
<organism evidence="13 14">
    <name type="scientific">Desulforhopalus singaporensis</name>
    <dbReference type="NCBI Taxonomy" id="91360"/>
    <lineage>
        <taxon>Bacteria</taxon>
        <taxon>Pseudomonadati</taxon>
        <taxon>Thermodesulfobacteriota</taxon>
        <taxon>Desulfobulbia</taxon>
        <taxon>Desulfobulbales</taxon>
        <taxon>Desulfocapsaceae</taxon>
        <taxon>Desulforhopalus</taxon>
    </lineage>
</organism>
<keyword evidence="13" id="KW-0121">Carboxypeptidase</keyword>
<feature type="active site" evidence="7">
    <location>
        <position position="158"/>
    </location>
</feature>
<evidence type="ECO:0000259" key="12">
    <source>
        <dbReference type="Pfam" id="PF00768"/>
    </source>
</evidence>
<evidence type="ECO:0000256" key="4">
    <source>
        <dbReference type="ARBA" id="ARBA00022960"/>
    </source>
</evidence>
<feature type="active site" description="Proton acceptor" evidence="7">
    <location>
        <position position="101"/>
    </location>
</feature>
<dbReference type="GO" id="GO:0009002">
    <property type="term" value="F:serine-type D-Ala-D-Ala carboxypeptidase activity"/>
    <property type="evidence" value="ECO:0007669"/>
    <property type="project" value="InterPro"/>
</dbReference>
<dbReference type="AlphaFoldDB" id="A0A1H0QDM5"/>
<name>A0A1H0QDM5_9BACT</name>
<dbReference type="SUPFAM" id="SSF56601">
    <property type="entry name" value="beta-lactamase/transpeptidase-like"/>
    <property type="match status" value="1"/>
</dbReference>
<dbReference type="GO" id="GO:0071555">
    <property type="term" value="P:cell wall organization"/>
    <property type="evidence" value="ECO:0007669"/>
    <property type="project" value="UniProtKB-KW"/>
</dbReference>
<feature type="domain" description="Peptidase S11 D-alanyl-D-alanine carboxypeptidase A N-terminal" evidence="12">
    <location>
        <begin position="73"/>
        <end position="295"/>
    </location>
</feature>
<evidence type="ECO:0000256" key="8">
    <source>
        <dbReference type="PIRSR" id="PIRSR618044-2"/>
    </source>
</evidence>
<gene>
    <name evidence="13" type="ORF">SAMN05660330_01936</name>
</gene>
<evidence type="ECO:0000256" key="10">
    <source>
        <dbReference type="SAM" id="MobiDB-lite"/>
    </source>
</evidence>
<feature type="transmembrane region" description="Helical" evidence="11">
    <location>
        <begin position="40"/>
        <end position="60"/>
    </location>
</feature>
<keyword evidence="5" id="KW-0573">Peptidoglycan synthesis</keyword>
<feature type="compositionally biased region" description="Polar residues" evidence="10">
    <location>
        <begin position="325"/>
        <end position="337"/>
    </location>
</feature>
<evidence type="ECO:0000256" key="7">
    <source>
        <dbReference type="PIRSR" id="PIRSR618044-1"/>
    </source>
</evidence>
<keyword evidence="11" id="KW-0812">Transmembrane</keyword>
<evidence type="ECO:0000256" key="1">
    <source>
        <dbReference type="ARBA" id="ARBA00007164"/>
    </source>
</evidence>
<proteinExistence type="inferred from homology"/>
<evidence type="ECO:0000256" key="2">
    <source>
        <dbReference type="ARBA" id="ARBA00022729"/>
    </source>
</evidence>
<evidence type="ECO:0000256" key="5">
    <source>
        <dbReference type="ARBA" id="ARBA00022984"/>
    </source>
</evidence>
<dbReference type="Pfam" id="PF00768">
    <property type="entry name" value="Peptidase_S11"/>
    <property type="match status" value="1"/>
</dbReference>
<dbReference type="EMBL" id="FNJI01000011">
    <property type="protein sequence ID" value="SDP14786.1"/>
    <property type="molecule type" value="Genomic_DNA"/>
</dbReference>
<evidence type="ECO:0000313" key="14">
    <source>
        <dbReference type="Proteomes" id="UP000199073"/>
    </source>
</evidence>
<dbReference type="GO" id="GO:0006508">
    <property type="term" value="P:proteolysis"/>
    <property type="evidence" value="ECO:0007669"/>
    <property type="project" value="InterPro"/>
</dbReference>
<dbReference type="InterPro" id="IPR012338">
    <property type="entry name" value="Beta-lactam/transpept-like"/>
</dbReference>
<protein>
    <submittedName>
        <fullName evidence="13">D-alanyl-D-alanine carboxypeptidase (Penicillin-binding protein 5/6)</fullName>
    </submittedName>
</protein>
<keyword evidence="11" id="KW-1133">Transmembrane helix</keyword>
<evidence type="ECO:0000256" key="6">
    <source>
        <dbReference type="ARBA" id="ARBA00023316"/>
    </source>
</evidence>
<keyword evidence="3" id="KW-0378">Hydrolase</keyword>
<dbReference type="InterPro" id="IPR018044">
    <property type="entry name" value="Peptidase_S11"/>
</dbReference>
<comment type="similarity">
    <text evidence="1 9">Belongs to the peptidase S11 family.</text>
</comment>
<reference evidence="13 14" key="1">
    <citation type="submission" date="2016-10" db="EMBL/GenBank/DDBJ databases">
        <authorList>
            <person name="de Groot N.N."/>
        </authorList>
    </citation>
    <scope>NUCLEOTIDE SEQUENCE [LARGE SCALE GENOMIC DNA]</scope>
    <source>
        <strain evidence="13 14">DSM 12130</strain>
    </source>
</reference>
<keyword evidence="11" id="KW-0472">Membrane</keyword>
<feature type="region of interest" description="Disordered" evidence="10">
    <location>
        <begin position="318"/>
        <end position="345"/>
    </location>
</feature>
<keyword evidence="4" id="KW-0133">Cell shape</keyword>
<keyword evidence="2" id="KW-0732">Signal</keyword>
<evidence type="ECO:0000256" key="11">
    <source>
        <dbReference type="SAM" id="Phobius"/>
    </source>
</evidence>
<dbReference type="STRING" id="91360.SAMN05660330_01936"/>
<sequence length="400" mass="44334">MAVGLCSRRLFTRQQVTATVFPKACCQQYRTFTFPTGFHMIRTALFLVFILIAYPGWALGARVSHIARAPYLSAIVVDAQSGKILFEKNGDQPAYPASVLKLMDLLIILDQIKTGRLRLDEMVQVTKEAARMGGSQVYLDPREQFPVNDLLYALMIQSANDAAVALATHVAGSKEAFVSLMNRKAKELGMTNSRFHSVHGLPPGKGQEVDVTTARDLAILARELTRYPEVFQYTATRVKEFREGEFVMRTHNHLLDKVYGCDGFKTGYFAAAGFSIVATAKRNGVRIISVVLGSESRKIRDAKAAELLETGFAMVPPPPAAAEPKQQTVTATKQDSTTTRHESTAEIVEKDLVDKTQPTSEPGKSWQIFLAGVVSGLVLYGAFNFIISRKKSRRYQKYTR</sequence>
<dbReference type="Proteomes" id="UP000199073">
    <property type="component" value="Unassembled WGS sequence"/>
</dbReference>
<feature type="active site" description="Acyl-ester intermediate" evidence="7">
    <location>
        <position position="98"/>
    </location>
</feature>
<dbReference type="PANTHER" id="PTHR21581">
    <property type="entry name" value="D-ALANYL-D-ALANINE CARBOXYPEPTIDASE"/>
    <property type="match status" value="1"/>
</dbReference>
<feature type="binding site" evidence="8">
    <location>
        <position position="265"/>
    </location>
    <ligand>
        <name>substrate</name>
    </ligand>
</feature>
<feature type="transmembrane region" description="Helical" evidence="11">
    <location>
        <begin position="366"/>
        <end position="387"/>
    </location>
</feature>
<evidence type="ECO:0000256" key="3">
    <source>
        <dbReference type="ARBA" id="ARBA00022801"/>
    </source>
</evidence>
<dbReference type="PANTHER" id="PTHR21581:SF6">
    <property type="entry name" value="TRAFFICKING PROTEIN PARTICLE COMPLEX SUBUNIT 12"/>
    <property type="match status" value="1"/>
</dbReference>
<keyword evidence="13" id="KW-0645">Protease</keyword>
<keyword evidence="6" id="KW-0961">Cell wall biogenesis/degradation</keyword>